<evidence type="ECO:0000313" key="5">
    <source>
        <dbReference type="Proteomes" id="UP000054097"/>
    </source>
</evidence>
<feature type="signal peptide" evidence="2">
    <location>
        <begin position="1"/>
        <end position="19"/>
    </location>
</feature>
<dbReference type="PANTHER" id="PTHR40124">
    <property type="match status" value="1"/>
</dbReference>
<reference evidence="4 5" key="1">
    <citation type="submission" date="2014-04" db="EMBL/GenBank/DDBJ databases">
        <authorList>
            <consortium name="DOE Joint Genome Institute"/>
            <person name="Kuo A."/>
            <person name="Zuccaro A."/>
            <person name="Kohler A."/>
            <person name="Nagy L.G."/>
            <person name="Floudas D."/>
            <person name="Copeland A."/>
            <person name="Barry K.W."/>
            <person name="Cichocki N."/>
            <person name="Veneault-Fourrey C."/>
            <person name="LaButti K."/>
            <person name="Lindquist E.A."/>
            <person name="Lipzen A."/>
            <person name="Lundell T."/>
            <person name="Morin E."/>
            <person name="Murat C."/>
            <person name="Sun H."/>
            <person name="Tunlid A."/>
            <person name="Henrissat B."/>
            <person name="Grigoriev I.V."/>
            <person name="Hibbett D.S."/>
            <person name="Martin F."/>
            <person name="Nordberg H.P."/>
            <person name="Cantor M.N."/>
            <person name="Hua S.X."/>
        </authorList>
    </citation>
    <scope>NUCLEOTIDE SEQUENCE [LARGE SCALE GENOMIC DNA]</scope>
    <source>
        <strain evidence="4 5">MAFF 305830</strain>
    </source>
</reference>
<dbReference type="HOGENOM" id="CLU_026510_0_0_1"/>
<evidence type="ECO:0000256" key="2">
    <source>
        <dbReference type="SAM" id="SignalP"/>
    </source>
</evidence>
<dbReference type="OrthoDB" id="10069995at2759"/>
<keyword evidence="5" id="KW-1185">Reference proteome</keyword>
<dbReference type="GO" id="GO:0016829">
    <property type="term" value="F:lyase activity"/>
    <property type="evidence" value="ECO:0007669"/>
    <property type="project" value="UniProtKB-KW"/>
</dbReference>
<proteinExistence type="predicted"/>
<feature type="region of interest" description="Disordered" evidence="1">
    <location>
        <begin position="102"/>
        <end position="137"/>
    </location>
</feature>
<feature type="domain" description="Polysaccharide lyase 14" evidence="3">
    <location>
        <begin position="501"/>
        <end position="533"/>
    </location>
</feature>
<keyword evidence="4" id="KW-0456">Lyase</keyword>
<feature type="compositionally biased region" description="Low complexity" evidence="1">
    <location>
        <begin position="115"/>
        <end position="128"/>
    </location>
</feature>
<keyword evidence="2" id="KW-0732">Signal</keyword>
<dbReference type="STRING" id="933852.A0A0C2XJA8"/>
<dbReference type="EMBL" id="KN824290">
    <property type="protein sequence ID" value="KIM29137.1"/>
    <property type="molecule type" value="Genomic_DNA"/>
</dbReference>
<feature type="region of interest" description="Disordered" evidence="1">
    <location>
        <begin position="165"/>
        <end position="207"/>
    </location>
</feature>
<feature type="compositionally biased region" description="Polar residues" evidence="1">
    <location>
        <begin position="165"/>
        <end position="175"/>
    </location>
</feature>
<sequence>MPPYISLLVFITKAFRTLAVPFSSGSGPGSTIPFIPTSTSSDETRLSINTSVIDVPPGYSPTLPPLEITLAPPSQASQTVTITQAASTITVTADPDIVVTTVTGSQTRPPVDVPSPAASSSGSQALSASEDHPRPTEWVLPSQFTSIDEAFNIDHYAFGRENVQLSSGAQESENAFETHSDPGGDHTALQVSYPRGSYSPSHRPRGGTDFYATPSFYTSDENMDLNPGSRENIPSLRDANNVTLSYSVFFPTTFDFVKGGKLPGLYGGHEKCSGGDDGLDCFSTRLMWRGGGKGELYLDQQPPALCSTPPRSVCDSAYGLSIGRGSFVFERGMWTHVSQTVWLNTPGLANGGFTLQVGSGDEPTSMNTVMSSAEVLYRVGEGSGGYFESESIDDYFGEDDEPSDTTHGSFNEWNPVQNLLSSESVSPGTGAEPERMGGAQATVFIVEGTRTVTVPNYNTMTVTKTLEGTATPSSTISAFMPQLNGRSHSTVVDALGPSPVGFIGIFFSYSTFFGGSTPDWASTKDQNAWFRDFKLVING</sequence>
<evidence type="ECO:0000256" key="1">
    <source>
        <dbReference type="SAM" id="MobiDB-lite"/>
    </source>
</evidence>
<dbReference type="Gene3D" id="2.60.120.200">
    <property type="match status" value="2"/>
</dbReference>
<name>A0A0C2XJA8_SERVB</name>
<evidence type="ECO:0000313" key="4">
    <source>
        <dbReference type="EMBL" id="KIM29137.1"/>
    </source>
</evidence>
<dbReference type="PANTHER" id="PTHR40124:SF1">
    <property type="entry name" value="DISAGGREGATASE RELATED REPEAT PROTEIN"/>
    <property type="match status" value="1"/>
</dbReference>
<dbReference type="InterPro" id="IPR048958">
    <property type="entry name" value="Polysacc_lyase_14"/>
</dbReference>
<dbReference type="AlphaFoldDB" id="A0A0C2XJA8"/>
<accession>A0A0C2XJA8</accession>
<reference evidence="5" key="2">
    <citation type="submission" date="2015-01" db="EMBL/GenBank/DDBJ databases">
        <title>Evolutionary Origins and Diversification of the Mycorrhizal Mutualists.</title>
        <authorList>
            <consortium name="DOE Joint Genome Institute"/>
            <consortium name="Mycorrhizal Genomics Consortium"/>
            <person name="Kohler A."/>
            <person name="Kuo A."/>
            <person name="Nagy L.G."/>
            <person name="Floudas D."/>
            <person name="Copeland A."/>
            <person name="Barry K.W."/>
            <person name="Cichocki N."/>
            <person name="Veneault-Fourrey C."/>
            <person name="LaButti K."/>
            <person name="Lindquist E.A."/>
            <person name="Lipzen A."/>
            <person name="Lundell T."/>
            <person name="Morin E."/>
            <person name="Murat C."/>
            <person name="Riley R."/>
            <person name="Ohm R."/>
            <person name="Sun H."/>
            <person name="Tunlid A."/>
            <person name="Henrissat B."/>
            <person name="Grigoriev I.V."/>
            <person name="Hibbett D.S."/>
            <person name="Martin F."/>
        </authorList>
    </citation>
    <scope>NUCLEOTIDE SEQUENCE [LARGE SCALE GENOMIC DNA]</scope>
    <source>
        <strain evidence="5">MAFF 305830</strain>
    </source>
</reference>
<gene>
    <name evidence="4" type="ORF">M408DRAFT_128810</name>
</gene>
<evidence type="ECO:0000259" key="3">
    <source>
        <dbReference type="Pfam" id="PF21294"/>
    </source>
</evidence>
<feature type="domain" description="Polysaccharide lyase 14" evidence="3">
    <location>
        <begin position="185"/>
        <end position="360"/>
    </location>
</feature>
<organism evidence="4 5">
    <name type="scientific">Serendipita vermifera MAFF 305830</name>
    <dbReference type="NCBI Taxonomy" id="933852"/>
    <lineage>
        <taxon>Eukaryota</taxon>
        <taxon>Fungi</taxon>
        <taxon>Dikarya</taxon>
        <taxon>Basidiomycota</taxon>
        <taxon>Agaricomycotina</taxon>
        <taxon>Agaricomycetes</taxon>
        <taxon>Sebacinales</taxon>
        <taxon>Serendipitaceae</taxon>
        <taxon>Serendipita</taxon>
    </lineage>
</organism>
<dbReference type="Pfam" id="PF21294">
    <property type="entry name" value="Polysacc_lyase_14"/>
    <property type="match status" value="2"/>
</dbReference>
<feature type="chain" id="PRO_5002158996" evidence="2">
    <location>
        <begin position="20"/>
        <end position="539"/>
    </location>
</feature>
<protein>
    <submittedName>
        <fullName evidence="4">Polysaccharide lyase family 14 protein</fullName>
    </submittedName>
</protein>
<dbReference type="Proteomes" id="UP000054097">
    <property type="component" value="Unassembled WGS sequence"/>
</dbReference>